<keyword evidence="1" id="KW-0472">Membrane</keyword>
<keyword evidence="1" id="KW-1133">Transmembrane helix</keyword>
<keyword evidence="4" id="KW-0808">Transferase</keyword>
<accession>A0A8J3M0S1</accession>
<name>A0A8J3M0S1_9MICO</name>
<keyword evidence="1" id="KW-0812">Transmembrane</keyword>
<feature type="domain" description="SGNH" evidence="3">
    <location>
        <begin position="473"/>
        <end position="696"/>
    </location>
</feature>
<dbReference type="GO" id="GO:0016020">
    <property type="term" value="C:membrane"/>
    <property type="evidence" value="ECO:0007669"/>
    <property type="project" value="TreeGrafter"/>
</dbReference>
<proteinExistence type="predicted"/>
<feature type="transmembrane region" description="Helical" evidence="1">
    <location>
        <begin position="348"/>
        <end position="369"/>
    </location>
</feature>
<evidence type="ECO:0000259" key="3">
    <source>
        <dbReference type="Pfam" id="PF19040"/>
    </source>
</evidence>
<dbReference type="GO" id="GO:0016747">
    <property type="term" value="F:acyltransferase activity, transferring groups other than amino-acyl groups"/>
    <property type="evidence" value="ECO:0007669"/>
    <property type="project" value="InterPro"/>
</dbReference>
<dbReference type="AlphaFoldDB" id="A0A8J3M0S1"/>
<organism evidence="4 5">
    <name type="scientific">Pseudolysinimonas yzui</name>
    <dbReference type="NCBI Taxonomy" id="2708254"/>
    <lineage>
        <taxon>Bacteria</taxon>
        <taxon>Bacillati</taxon>
        <taxon>Actinomycetota</taxon>
        <taxon>Actinomycetes</taxon>
        <taxon>Micrococcales</taxon>
        <taxon>Microbacteriaceae</taxon>
        <taxon>Pseudolysinimonas</taxon>
    </lineage>
</organism>
<comment type="caution">
    <text evidence="4">The sequence shown here is derived from an EMBL/GenBank/DDBJ whole genome shotgun (WGS) entry which is preliminary data.</text>
</comment>
<dbReference type="Pfam" id="PF19040">
    <property type="entry name" value="SGNH"/>
    <property type="match status" value="1"/>
</dbReference>
<dbReference type="GO" id="GO:0009103">
    <property type="term" value="P:lipopolysaccharide biosynthetic process"/>
    <property type="evidence" value="ECO:0007669"/>
    <property type="project" value="TreeGrafter"/>
</dbReference>
<evidence type="ECO:0000256" key="1">
    <source>
        <dbReference type="SAM" id="Phobius"/>
    </source>
</evidence>
<feature type="transmembrane region" description="Helical" evidence="1">
    <location>
        <begin position="20"/>
        <end position="40"/>
    </location>
</feature>
<feature type="transmembrane region" description="Helical" evidence="1">
    <location>
        <begin position="381"/>
        <end position="403"/>
    </location>
</feature>
<dbReference type="Proteomes" id="UP000617531">
    <property type="component" value="Unassembled WGS sequence"/>
</dbReference>
<feature type="transmembrane region" description="Helical" evidence="1">
    <location>
        <begin position="258"/>
        <end position="276"/>
    </location>
</feature>
<keyword evidence="4" id="KW-0012">Acyltransferase</keyword>
<feature type="transmembrane region" description="Helical" evidence="1">
    <location>
        <begin position="323"/>
        <end position="342"/>
    </location>
</feature>
<dbReference type="InterPro" id="IPR050879">
    <property type="entry name" value="Acyltransferase_3"/>
</dbReference>
<evidence type="ECO:0000259" key="2">
    <source>
        <dbReference type="Pfam" id="PF01757"/>
    </source>
</evidence>
<reference evidence="4" key="2">
    <citation type="submission" date="2020-09" db="EMBL/GenBank/DDBJ databases">
        <authorList>
            <person name="Sun Q."/>
            <person name="Zhou Y."/>
        </authorList>
    </citation>
    <scope>NUCLEOTIDE SEQUENCE</scope>
    <source>
        <strain evidence="4">CGMCC 1.16548</strain>
    </source>
</reference>
<feature type="transmembrane region" description="Helical" evidence="1">
    <location>
        <begin position="225"/>
        <end position="246"/>
    </location>
</feature>
<dbReference type="InterPro" id="IPR002656">
    <property type="entry name" value="Acyl_transf_3_dom"/>
</dbReference>
<dbReference type="RefSeq" id="WP_191282892.1">
    <property type="nucleotide sequence ID" value="NZ_BNAI01000002.1"/>
</dbReference>
<evidence type="ECO:0000313" key="5">
    <source>
        <dbReference type="Proteomes" id="UP000617531"/>
    </source>
</evidence>
<feature type="domain" description="Acyltransferase 3" evidence="2">
    <location>
        <begin position="23"/>
        <end position="365"/>
    </location>
</feature>
<keyword evidence="5" id="KW-1185">Reference proteome</keyword>
<dbReference type="PANTHER" id="PTHR23028">
    <property type="entry name" value="ACETYLTRANSFERASE"/>
    <property type="match status" value="1"/>
</dbReference>
<reference evidence="4" key="1">
    <citation type="journal article" date="2014" name="Int. J. Syst. Evol. Microbiol.">
        <title>Complete genome sequence of Corynebacterium casei LMG S-19264T (=DSM 44701T), isolated from a smear-ripened cheese.</title>
        <authorList>
            <consortium name="US DOE Joint Genome Institute (JGI-PGF)"/>
            <person name="Walter F."/>
            <person name="Albersmeier A."/>
            <person name="Kalinowski J."/>
            <person name="Ruckert C."/>
        </authorList>
    </citation>
    <scope>NUCLEOTIDE SEQUENCE</scope>
    <source>
        <strain evidence="4">CGMCC 1.16548</strain>
    </source>
</reference>
<gene>
    <name evidence="4" type="ORF">GCM10011600_15610</name>
</gene>
<feature type="transmembrane region" description="Helical" evidence="1">
    <location>
        <begin position="161"/>
        <end position="179"/>
    </location>
</feature>
<sequence length="704" mass="75971">MTTTVPQRTEQGTLHREPLLLEVQALRALAVMLVVVYHVWPGRLTGGFVGVDVFFVISGYLITAHLLREYAAEGRIRVAAFWSRRIRRLLPAAFLVLAVCAIAAFFVLPDVVRSDALRQIAAASLYGLNWVLAIDAVDYLAAGDTATVVQHYWTLSVEEQFYVLWPLVLVVAAFVAARFSRSRKVGHPARLVAVVAAVVVVVSLAYSIVFTWLNPAFAYFSTFTRAWEFAAGGSLAASALVAPALWERVRASVAGVRTGLLTVIGAVLVVGAAFLLDGASPFPGAFAAFPVVGTMLLILGGMPEPRILGAPVRWRPVQFLGDISYSLYLWHWPLIMGFVLIAGRRPAIIEAVAIVIASIVLAALTKVLVEDPARRSQLLSRRLVAAFALAAIGGAAFVGTYLVDREVTAAQRVADRQQLIENAANTSGCFGANALLGDTACPDPFVLGADTDLTAAAYDLDYQNWCLTWFDQEWASCEFGDLAATNGTLALVGDSHAASMVAAFDEYFATAGWKVVTYTRFGCSGLNQGLAGADDVTEQGRKEYACRVWSERVRAELVARDDITDIVYLNYTSSYLDRAPEYVLTVDDIVATWQEMLAAGKDVHVVKDWPRTDGDSIPVCLTSHVGETGPCSTDRAVSLPEDPQDAALALTPEVQGIDLSDAYCDESRCYAVVGGVVVYADHNHISGSYALSLMPYLGPRLTGD</sequence>
<dbReference type="InterPro" id="IPR043968">
    <property type="entry name" value="SGNH"/>
</dbReference>
<dbReference type="PANTHER" id="PTHR23028:SF53">
    <property type="entry name" value="ACYL_TRANSF_3 DOMAIN-CONTAINING PROTEIN"/>
    <property type="match status" value="1"/>
</dbReference>
<dbReference type="EMBL" id="BNAI01000002">
    <property type="protein sequence ID" value="GHF15484.1"/>
    <property type="molecule type" value="Genomic_DNA"/>
</dbReference>
<protein>
    <submittedName>
        <fullName evidence="4">Acyltransferase</fullName>
    </submittedName>
</protein>
<feature type="transmembrane region" description="Helical" evidence="1">
    <location>
        <begin position="191"/>
        <end position="213"/>
    </location>
</feature>
<evidence type="ECO:0000313" key="4">
    <source>
        <dbReference type="EMBL" id="GHF15484.1"/>
    </source>
</evidence>
<feature type="transmembrane region" description="Helical" evidence="1">
    <location>
        <begin position="282"/>
        <end position="302"/>
    </location>
</feature>
<feature type="transmembrane region" description="Helical" evidence="1">
    <location>
        <begin position="88"/>
        <end position="108"/>
    </location>
</feature>
<feature type="transmembrane region" description="Helical" evidence="1">
    <location>
        <begin position="46"/>
        <end position="67"/>
    </location>
</feature>
<dbReference type="Pfam" id="PF01757">
    <property type="entry name" value="Acyl_transf_3"/>
    <property type="match status" value="1"/>
</dbReference>